<accession>A0A291QZ30</accession>
<reference evidence="4 5" key="1">
    <citation type="submission" date="2017-10" db="EMBL/GenBank/DDBJ databases">
        <title>Paenichitinophaga pekingensis gen. nov., sp. nov., isolated from activated sludge.</title>
        <authorList>
            <person name="Jin D."/>
            <person name="Kong X."/>
            <person name="Deng Y."/>
            <person name="Bai Z."/>
        </authorList>
    </citation>
    <scope>NUCLEOTIDE SEQUENCE [LARGE SCALE GENOMIC DNA]</scope>
    <source>
        <strain evidence="4 5">13</strain>
    </source>
</reference>
<dbReference type="PANTHER" id="PTHR44591:SF3">
    <property type="entry name" value="RESPONSE REGULATORY DOMAIN-CONTAINING PROTEIN"/>
    <property type="match status" value="1"/>
</dbReference>
<keyword evidence="5" id="KW-1185">Reference proteome</keyword>
<dbReference type="SMART" id="SM00448">
    <property type="entry name" value="REC"/>
    <property type="match status" value="1"/>
</dbReference>
<dbReference type="GO" id="GO:0000160">
    <property type="term" value="P:phosphorelay signal transduction system"/>
    <property type="evidence" value="ECO:0007669"/>
    <property type="project" value="InterPro"/>
</dbReference>
<dbReference type="RefSeq" id="WP_098195471.1">
    <property type="nucleotide sequence ID" value="NZ_CP023777.1"/>
</dbReference>
<dbReference type="SUPFAM" id="SSF52172">
    <property type="entry name" value="CheY-like"/>
    <property type="match status" value="1"/>
</dbReference>
<protein>
    <submittedName>
        <fullName evidence="4">Response regulator</fullName>
    </submittedName>
</protein>
<keyword evidence="1 2" id="KW-0597">Phosphoprotein</keyword>
<dbReference type="PANTHER" id="PTHR44591">
    <property type="entry name" value="STRESS RESPONSE REGULATOR PROTEIN 1"/>
    <property type="match status" value="1"/>
</dbReference>
<dbReference type="Proteomes" id="UP000220133">
    <property type="component" value="Chromosome"/>
</dbReference>
<proteinExistence type="predicted"/>
<evidence type="ECO:0000313" key="4">
    <source>
        <dbReference type="EMBL" id="ATL49103.1"/>
    </source>
</evidence>
<dbReference type="AlphaFoldDB" id="A0A291QZ30"/>
<evidence type="ECO:0000313" key="5">
    <source>
        <dbReference type="Proteomes" id="UP000220133"/>
    </source>
</evidence>
<dbReference type="InterPro" id="IPR011006">
    <property type="entry name" value="CheY-like_superfamily"/>
</dbReference>
<dbReference type="EMBL" id="CP023777">
    <property type="protein sequence ID" value="ATL49103.1"/>
    <property type="molecule type" value="Genomic_DNA"/>
</dbReference>
<evidence type="ECO:0000256" key="2">
    <source>
        <dbReference type="PROSITE-ProRule" id="PRU00169"/>
    </source>
</evidence>
<evidence type="ECO:0000256" key="1">
    <source>
        <dbReference type="ARBA" id="ARBA00022553"/>
    </source>
</evidence>
<dbReference type="OrthoDB" id="9789181at2"/>
<evidence type="ECO:0000259" key="3">
    <source>
        <dbReference type="PROSITE" id="PS50110"/>
    </source>
</evidence>
<feature type="domain" description="Response regulatory" evidence="3">
    <location>
        <begin position="3"/>
        <end position="119"/>
    </location>
</feature>
<gene>
    <name evidence="4" type="ORF">COR50_19075</name>
</gene>
<sequence>MKRILVIEDDALMLKTINLILRKQGYEVDLAENGKEAMNFLSSQQYDLVITDLMLPFANGLELVSKIRLNKEKHRVPVIIISAITHESSVTDGFDLGADDYLKKPFVPAELVSRVNRLIAAQA</sequence>
<name>A0A291QZ30_9BACT</name>
<dbReference type="InterPro" id="IPR001789">
    <property type="entry name" value="Sig_transdc_resp-reg_receiver"/>
</dbReference>
<dbReference type="KEGG" id="cbae:COR50_19075"/>
<feature type="modified residue" description="4-aspartylphosphate" evidence="2">
    <location>
        <position position="52"/>
    </location>
</feature>
<dbReference type="InterPro" id="IPR050595">
    <property type="entry name" value="Bact_response_regulator"/>
</dbReference>
<dbReference type="PROSITE" id="PS50110">
    <property type="entry name" value="RESPONSE_REGULATORY"/>
    <property type="match status" value="1"/>
</dbReference>
<dbReference type="Gene3D" id="3.40.50.2300">
    <property type="match status" value="1"/>
</dbReference>
<dbReference type="Pfam" id="PF00072">
    <property type="entry name" value="Response_reg"/>
    <property type="match status" value="1"/>
</dbReference>
<organism evidence="4 5">
    <name type="scientific">Chitinophaga caeni</name>
    <dbReference type="NCBI Taxonomy" id="2029983"/>
    <lineage>
        <taxon>Bacteria</taxon>
        <taxon>Pseudomonadati</taxon>
        <taxon>Bacteroidota</taxon>
        <taxon>Chitinophagia</taxon>
        <taxon>Chitinophagales</taxon>
        <taxon>Chitinophagaceae</taxon>
        <taxon>Chitinophaga</taxon>
    </lineage>
</organism>